<reference evidence="1 2" key="1">
    <citation type="submission" date="2017-07" db="EMBL/GenBank/DDBJ databases">
        <title>Streptococcus pluranimalium as cause of bovine abortion.</title>
        <authorList>
            <person name="Rodriguez Campos S."/>
            <person name="Gobeli Brawand S."/>
            <person name="Brodard I."/>
            <person name="Rychener L."/>
            <person name="Perreten V."/>
        </authorList>
    </citation>
    <scope>NUCLEOTIDE SEQUENCE [LARGE SCALE GENOMIC DNA]</scope>
    <source>
        <strain evidence="1 2">14A0014</strain>
    </source>
</reference>
<dbReference type="RefSeq" id="WP_115130824.1">
    <property type="nucleotide sequence ID" value="NZ_CP022601.1"/>
</dbReference>
<name>A0A345VM97_9STRE</name>
<accession>A0A345VM97</accession>
<evidence type="ECO:0000313" key="1">
    <source>
        <dbReference type="EMBL" id="AXJ13849.1"/>
    </source>
</evidence>
<dbReference type="Proteomes" id="UP000255411">
    <property type="component" value="Chromosome"/>
</dbReference>
<organism evidence="1 2">
    <name type="scientific">Streptococcus pluranimalium</name>
    <dbReference type="NCBI Taxonomy" id="82348"/>
    <lineage>
        <taxon>Bacteria</taxon>
        <taxon>Bacillati</taxon>
        <taxon>Bacillota</taxon>
        <taxon>Bacilli</taxon>
        <taxon>Lactobacillales</taxon>
        <taxon>Streptococcaceae</taxon>
        <taxon>Streptococcus</taxon>
    </lineage>
</organism>
<gene>
    <name evidence="1" type="ORF">Sp14A_19630</name>
</gene>
<dbReference type="EMBL" id="CP022601">
    <property type="protein sequence ID" value="AXJ13849.1"/>
    <property type="molecule type" value="Genomic_DNA"/>
</dbReference>
<dbReference type="AlphaFoldDB" id="A0A345VM97"/>
<evidence type="ECO:0000313" key="2">
    <source>
        <dbReference type="Proteomes" id="UP000255411"/>
    </source>
</evidence>
<protein>
    <submittedName>
        <fullName evidence="1">Uncharacterized protein</fullName>
    </submittedName>
</protein>
<proteinExistence type="predicted"/>
<dbReference type="Pfam" id="PF19385">
    <property type="entry name" value="DUF5960"/>
    <property type="match status" value="1"/>
</dbReference>
<sequence length="95" mass="11526">MDRKELYKDELQLDYFSESYMQFEKGFYKYSALDIPLTFLTDDILRQMAMSQKNYFKLNKENSKDGREHYYLFKIVTEKENSTVRKFSYIGLKLG</sequence>
<dbReference type="InterPro" id="IPR046004">
    <property type="entry name" value="DUF5960"/>
</dbReference>